<sequence length="171" mass="18418">MNQRGFTLIEVLVTLALFAMITTSVAPSLGNFFTRNKVAATVNHVSSALQLARHTAINENRFVVVCPTVDMETCTGQTDWSLTKMIFVDENGDGALNANEEIIGTADLVKDFHIKSTRSSVVFAPISTAGATTATISICQKEDMQSFARALSVSNVGRVRVEKDSALIDCS</sequence>
<dbReference type="InterPro" id="IPR045584">
    <property type="entry name" value="Pilin-like"/>
</dbReference>
<name>A0A975DE71_9GAMM</name>
<keyword evidence="7" id="KW-1133">Transmembrane helix</keyword>
<keyword evidence="13" id="KW-1185">Reference proteome</keyword>
<dbReference type="GO" id="GO:0015627">
    <property type="term" value="C:type II protein secretion system complex"/>
    <property type="evidence" value="ECO:0007669"/>
    <property type="project" value="InterPro"/>
</dbReference>
<dbReference type="GO" id="GO:0015628">
    <property type="term" value="P:protein secretion by the type II secretion system"/>
    <property type="evidence" value="ECO:0007669"/>
    <property type="project" value="InterPro"/>
</dbReference>
<dbReference type="PROSITE" id="PS00409">
    <property type="entry name" value="PROKAR_NTER_METHYL"/>
    <property type="match status" value="1"/>
</dbReference>
<comment type="similarity">
    <text evidence="9">Belongs to the GSP H family.</text>
</comment>
<dbReference type="EMBL" id="CP072110">
    <property type="protein sequence ID" value="QTH64736.1"/>
    <property type="molecule type" value="Genomic_DNA"/>
</dbReference>
<gene>
    <name evidence="12" type="ORF">J1N51_04535</name>
</gene>
<evidence type="ECO:0000313" key="12">
    <source>
        <dbReference type="EMBL" id="QTH64736.1"/>
    </source>
</evidence>
<evidence type="ECO:0000256" key="4">
    <source>
        <dbReference type="ARBA" id="ARBA00022481"/>
    </source>
</evidence>
<evidence type="ECO:0000256" key="6">
    <source>
        <dbReference type="ARBA" id="ARBA00022692"/>
    </source>
</evidence>
<evidence type="ECO:0000256" key="3">
    <source>
        <dbReference type="ARBA" id="ARBA00022475"/>
    </source>
</evidence>
<dbReference type="RefSeq" id="WP_208832790.1">
    <property type="nucleotide sequence ID" value="NZ_CP072110.1"/>
</dbReference>
<keyword evidence="8" id="KW-0472">Membrane</keyword>
<accession>A0A975DE71</accession>
<organism evidence="12 13">
    <name type="scientific">Psychrosphaera ytuae</name>
    <dbReference type="NCBI Taxonomy" id="2820710"/>
    <lineage>
        <taxon>Bacteria</taxon>
        <taxon>Pseudomonadati</taxon>
        <taxon>Pseudomonadota</taxon>
        <taxon>Gammaproteobacteria</taxon>
        <taxon>Alteromonadales</taxon>
        <taxon>Pseudoalteromonadaceae</taxon>
        <taxon>Psychrosphaera</taxon>
    </lineage>
</organism>
<evidence type="ECO:0000313" key="13">
    <source>
        <dbReference type="Proteomes" id="UP000682739"/>
    </source>
</evidence>
<evidence type="ECO:0000259" key="11">
    <source>
        <dbReference type="Pfam" id="PF12019"/>
    </source>
</evidence>
<dbReference type="KEGG" id="psym:J1N51_04535"/>
<keyword evidence="3" id="KW-1003">Cell membrane</keyword>
<dbReference type="Pfam" id="PF12019">
    <property type="entry name" value="GspH"/>
    <property type="match status" value="1"/>
</dbReference>
<dbReference type="AlphaFoldDB" id="A0A975DE71"/>
<evidence type="ECO:0000256" key="8">
    <source>
        <dbReference type="ARBA" id="ARBA00023136"/>
    </source>
</evidence>
<evidence type="ECO:0000256" key="9">
    <source>
        <dbReference type="ARBA" id="ARBA00025772"/>
    </source>
</evidence>
<keyword evidence="4" id="KW-0488">Methylation</keyword>
<feature type="domain" description="General secretion pathway GspH" evidence="11">
    <location>
        <begin position="42"/>
        <end position="157"/>
    </location>
</feature>
<dbReference type="NCBIfam" id="TIGR02532">
    <property type="entry name" value="IV_pilin_GFxxxE"/>
    <property type="match status" value="1"/>
</dbReference>
<dbReference type="InterPro" id="IPR012902">
    <property type="entry name" value="N_methyl_site"/>
</dbReference>
<keyword evidence="6" id="KW-0812">Transmembrane</keyword>
<dbReference type="InterPro" id="IPR022346">
    <property type="entry name" value="T2SS_GspH"/>
</dbReference>
<evidence type="ECO:0000256" key="1">
    <source>
        <dbReference type="ARBA" id="ARBA00004377"/>
    </source>
</evidence>
<evidence type="ECO:0000256" key="2">
    <source>
        <dbReference type="ARBA" id="ARBA00021549"/>
    </source>
</evidence>
<dbReference type="Pfam" id="PF07963">
    <property type="entry name" value="N_methyl"/>
    <property type="match status" value="1"/>
</dbReference>
<comment type="subcellular location">
    <subcellularLocation>
        <location evidence="1">Cell inner membrane</location>
        <topology evidence="1">Single-pass membrane protein</topology>
    </subcellularLocation>
</comment>
<keyword evidence="5" id="KW-0997">Cell inner membrane</keyword>
<dbReference type="Proteomes" id="UP000682739">
    <property type="component" value="Chromosome"/>
</dbReference>
<reference evidence="12" key="1">
    <citation type="submission" date="2021-03" db="EMBL/GenBank/DDBJ databases">
        <title>Description of Psychrosphaera ytuae sp. nov. isolated from deep sea sediment of South China Sea.</title>
        <authorList>
            <person name="Zhang J."/>
            <person name="Xu X.-D."/>
        </authorList>
    </citation>
    <scope>NUCLEOTIDE SEQUENCE</scope>
    <source>
        <strain evidence="12">MTZ26</strain>
    </source>
</reference>
<dbReference type="Gene3D" id="3.55.40.10">
    <property type="entry name" value="minor pseudopilin epsh domain"/>
    <property type="match status" value="1"/>
</dbReference>
<evidence type="ECO:0000256" key="5">
    <source>
        <dbReference type="ARBA" id="ARBA00022519"/>
    </source>
</evidence>
<dbReference type="SUPFAM" id="SSF54523">
    <property type="entry name" value="Pili subunits"/>
    <property type="match status" value="1"/>
</dbReference>
<evidence type="ECO:0000256" key="7">
    <source>
        <dbReference type="ARBA" id="ARBA00022989"/>
    </source>
</evidence>
<proteinExistence type="inferred from homology"/>
<protein>
    <recommendedName>
        <fullName evidence="2">Type II secretion system protein H</fullName>
    </recommendedName>
    <alternativeName>
        <fullName evidence="10">General secretion pathway protein H</fullName>
    </alternativeName>
</protein>
<evidence type="ECO:0000256" key="10">
    <source>
        <dbReference type="ARBA" id="ARBA00030775"/>
    </source>
</evidence>
<dbReference type="GO" id="GO:0005886">
    <property type="term" value="C:plasma membrane"/>
    <property type="evidence" value="ECO:0007669"/>
    <property type="project" value="UniProtKB-SubCell"/>
</dbReference>